<dbReference type="EMBL" id="JACLHY010000067">
    <property type="protein sequence ID" value="MBC8770648.1"/>
    <property type="molecule type" value="Genomic_DNA"/>
</dbReference>
<organism evidence="1 2">
    <name type="scientific">Arenibacter arenosicollis</name>
    <dbReference type="NCBI Taxonomy" id="2762274"/>
    <lineage>
        <taxon>Bacteria</taxon>
        <taxon>Pseudomonadati</taxon>
        <taxon>Bacteroidota</taxon>
        <taxon>Flavobacteriia</taxon>
        <taxon>Flavobacteriales</taxon>
        <taxon>Flavobacteriaceae</taxon>
        <taxon>Arenibacter</taxon>
    </lineage>
</organism>
<comment type="caution">
    <text evidence="1">The sequence shown here is derived from an EMBL/GenBank/DDBJ whole genome shotgun (WGS) entry which is preliminary data.</text>
</comment>
<sequence length="114" mass="13379">MNIDELTNKIRKVSSKQNVQDLAELIQQWKTDEKNAIELKENVERYLGNSWIDKKADFEKVYGMWSDFRDSAINGIGGMTMNERLYLFGLFDLYDKAPNNAEQEKFYAKLMAKK</sequence>
<name>A0ABR7QU11_9FLAO</name>
<protein>
    <submittedName>
        <fullName evidence="1">Uncharacterized protein</fullName>
    </submittedName>
</protein>
<proteinExistence type="predicted"/>
<gene>
    <name evidence="1" type="ORF">H4O18_21875</name>
</gene>
<accession>A0ABR7QU11</accession>
<reference evidence="1 2" key="1">
    <citation type="submission" date="2020-08" db="EMBL/GenBank/DDBJ databases">
        <title>Arenibacter gaetbuli sp. nov., isolated from a sand dune.</title>
        <authorList>
            <person name="Park S."/>
            <person name="Yoon J.-H."/>
        </authorList>
    </citation>
    <scope>NUCLEOTIDE SEQUENCE [LARGE SCALE GENOMIC DNA]</scope>
    <source>
        <strain evidence="1 2">BSSL-BM3</strain>
    </source>
</reference>
<dbReference type="Proteomes" id="UP000618952">
    <property type="component" value="Unassembled WGS sequence"/>
</dbReference>
<dbReference type="RefSeq" id="WP_187588646.1">
    <property type="nucleotide sequence ID" value="NZ_JACLHY010000067.1"/>
</dbReference>
<keyword evidence="2" id="KW-1185">Reference proteome</keyword>
<evidence type="ECO:0000313" key="2">
    <source>
        <dbReference type="Proteomes" id="UP000618952"/>
    </source>
</evidence>
<evidence type="ECO:0000313" key="1">
    <source>
        <dbReference type="EMBL" id="MBC8770648.1"/>
    </source>
</evidence>